<dbReference type="InterPro" id="IPR050557">
    <property type="entry name" value="RTX_toxin/Mannuronan_C5-epim"/>
</dbReference>
<dbReference type="Proteomes" id="UP000595362">
    <property type="component" value="Chromosome"/>
</dbReference>
<name>A0A7T5R4P2_9BACT</name>
<dbReference type="AlphaFoldDB" id="A0A7T5R4P2"/>
<evidence type="ECO:0000313" key="3">
    <source>
        <dbReference type="EMBL" id="QQG37410.1"/>
    </source>
</evidence>
<dbReference type="SUPFAM" id="SSF51120">
    <property type="entry name" value="beta-Roll"/>
    <property type="match status" value="1"/>
</dbReference>
<dbReference type="InterPro" id="IPR011049">
    <property type="entry name" value="Serralysin-like_metalloprot_C"/>
</dbReference>
<dbReference type="PRINTS" id="PR00313">
    <property type="entry name" value="CABNDNGRPT"/>
</dbReference>
<organism evidence="3 4">
    <name type="scientific">Micavibrio aeruginosavorus</name>
    <dbReference type="NCBI Taxonomy" id="349221"/>
    <lineage>
        <taxon>Bacteria</taxon>
        <taxon>Pseudomonadati</taxon>
        <taxon>Bdellovibrionota</taxon>
        <taxon>Bdellovibrionia</taxon>
        <taxon>Bdellovibrionales</taxon>
        <taxon>Pseudobdellovibrionaceae</taxon>
        <taxon>Micavibrio</taxon>
    </lineage>
</organism>
<dbReference type="Gene3D" id="2.150.10.10">
    <property type="entry name" value="Serralysin-like metalloprotease, C-terminal"/>
    <property type="match status" value="2"/>
</dbReference>
<dbReference type="InterPro" id="IPR019960">
    <property type="entry name" value="T1SS_VCA0849"/>
</dbReference>
<accession>A0A7T5R4P2</accession>
<keyword evidence="2" id="KW-0964">Secreted</keyword>
<evidence type="ECO:0000256" key="2">
    <source>
        <dbReference type="ARBA" id="ARBA00022525"/>
    </source>
</evidence>
<dbReference type="NCBIfam" id="TIGR03661">
    <property type="entry name" value="T1SS_VCA0849"/>
    <property type="match status" value="1"/>
</dbReference>
<dbReference type="GO" id="GO:0005509">
    <property type="term" value="F:calcium ion binding"/>
    <property type="evidence" value="ECO:0007669"/>
    <property type="project" value="InterPro"/>
</dbReference>
<comment type="subcellular location">
    <subcellularLocation>
        <location evidence="1">Secreted</location>
    </subcellularLocation>
</comment>
<dbReference type="EMBL" id="CP066681">
    <property type="protein sequence ID" value="QQG37410.1"/>
    <property type="molecule type" value="Genomic_DNA"/>
</dbReference>
<dbReference type="PROSITE" id="PS00330">
    <property type="entry name" value="HEMOLYSIN_CALCIUM"/>
    <property type="match status" value="3"/>
</dbReference>
<dbReference type="PANTHER" id="PTHR38340">
    <property type="entry name" value="S-LAYER PROTEIN"/>
    <property type="match status" value="1"/>
</dbReference>
<reference evidence="3 4" key="1">
    <citation type="submission" date="2020-07" db="EMBL/GenBank/DDBJ databases">
        <title>Huge and variable diversity of episymbiotic CPR bacteria and DPANN archaea in groundwater ecosystems.</title>
        <authorList>
            <person name="He C.Y."/>
            <person name="Keren R."/>
            <person name="Whittaker M."/>
            <person name="Farag I.F."/>
            <person name="Doudna J."/>
            <person name="Cate J.H.D."/>
            <person name="Banfield J.F."/>
        </authorList>
    </citation>
    <scope>NUCLEOTIDE SEQUENCE [LARGE SCALE GENOMIC DNA]</scope>
    <source>
        <strain evidence="3">NC_groundwater_70_Ag_B-0.1um_54_66</strain>
    </source>
</reference>
<evidence type="ECO:0000256" key="1">
    <source>
        <dbReference type="ARBA" id="ARBA00004613"/>
    </source>
</evidence>
<sequence>MVEFNSSNKLLLQSAARTDNTEYHWDSMHFADGFSITLTNFENWISNANGTTGNDTILGTDIGDSLQGGSGNDEIAGYAGDDVLYGDNGDDLIHGGAGNDTLYGGAGNDRLWGASGNDTLKGGSGNDILTGGEGTDTFILDGTPSSIDIILDFSLSDGDILDVSDIITNFDPIEDSIADFINVSTYNGYSTLGIDVDGGANNFQIAAIIEGSVDLTDLTTLLQNGILVT</sequence>
<dbReference type="InterPro" id="IPR018511">
    <property type="entry name" value="Hemolysin-typ_Ca-bd_CS"/>
</dbReference>
<dbReference type="GO" id="GO:0005576">
    <property type="term" value="C:extracellular region"/>
    <property type="evidence" value="ECO:0007669"/>
    <property type="project" value="UniProtKB-SubCell"/>
</dbReference>
<dbReference type="InterPro" id="IPR001343">
    <property type="entry name" value="Hemolysn_Ca-bd"/>
</dbReference>
<protein>
    <submittedName>
        <fullName evidence="3">Type I secretion C-terminal target domain-containing protein</fullName>
    </submittedName>
</protein>
<proteinExistence type="predicted"/>
<dbReference type="Pfam" id="PF00353">
    <property type="entry name" value="HemolysinCabind"/>
    <property type="match status" value="1"/>
</dbReference>
<gene>
    <name evidence="3" type="ORF">HYS17_07505</name>
</gene>
<evidence type="ECO:0000313" key="4">
    <source>
        <dbReference type="Proteomes" id="UP000595362"/>
    </source>
</evidence>
<dbReference type="PANTHER" id="PTHR38340:SF1">
    <property type="entry name" value="S-LAYER PROTEIN"/>
    <property type="match status" value="1"/>
</dbReference>